<protein>
    <submittedName>
        <fullName evidence="5">Putative TetR-family transcriptional regulator</fullName>
    </submittedName>
</protein>
<keyword evidence="3" id="KW-0804">Transcription</keyword>
<keyword evidence="1" id="KW-0805">Transcription regulation</keyword>
<gene>
    <name evidence="5" type="ORF">MGWOODY_Hyp153</name>
</gene>
<keyword evidence="2" id="KW-0238">DNA-binding</keyword>
<dbReference type="Gene3D" id="1.10.357.10">
    <property type="entry name" value="Tetracycline Repressor, domain 2"/>
    <property type="match status" value="1"/>
</dbReference>
<dbReference type="InterPro" id="IPR036271">
    <property type="entry name" value="Tet_transcr_reg_TetR-rel_C_sf"/>
</dbReference>
<dbReference type="SUPFAM" id="SSF48498">
    <property type="entry name" value="Tetracyclin repressor-like, C-terminal domain"/>
    <property type="match status" value="1"/>
</dbReference>
<name>A0A160U0V7_9ZZZZ</name>
<dbReference type="Pfam" id="PF00440">
    <property type="entry name" value="TetR_N"/>
    <property type="match status" value="1"/>
</dbReference>
<dbReference type="EMBL" id="CZQD01000015">
    <property type="protein sequence ID" value="CUS55929.1"/>
    <property type="molecule type" value="Genomic_DNA"/>
</dbReference>
<reference evidence="5" key="1">
    <citation type="submission" date="2015-10" db="EMBL/GenBank/DDBJ databases">
        <authorList>
            <person name="Gilbert D.G."/>
        </authorList>
    </citation>
    <scope>NUCLEOTIDE SEQUENCE</scope>
</reference>
<organism evidence="5">
    <name type="scientific">hydrothermal vent metagenome</name>
    <dbReference type="NCBI Taxonomy" id="652676"/>
    <lineage>
        <taxon>unclassified sequences</taxon>
        <taxon>metagenomes</taxon>
        <taxon>ecological metagenomes</taxon>
    </lineage>
</organism>
<dbReference type="PANTHER" id="PTHR30055">
    <property type="entry name" value="HTH-TYPE TRANSCRIPTIONAL REGULATOR RUTR"/>
    <property type="match status" value="1"/>
</dbReference>
<dbReference type="GO" id="GO:0000976">
    <property type="term" value="F:transcription cis-regulatory region binding"/>
    <property type="evidence" value="ECO:0007669"/>
    <property type="project" value="TreeGrafter"/>
</dbReference>
<evidence type="ECO:0000313" key="5">
    <source>
        <dbReference type="EMBL" id="CUS55929.1"/>
    </source>
</evidence>
<evidence type="ECO:0000256" key="1">
    <source>
        <dbReference type="ARBA" id="ARBA00023015"/>
    </source>
</evidence>
<dbReference type="GO" id="GO:0045892">
    <property type="term" value="P:negative regulation of DNA-templated transcription"/>
    <property type="evidence" value="ECO:0007669"/>
    <property type="project" value="InterPro"/>
</dbReference>
<dbReference type="InterPro" id="IPR009057">
    <property type="entry name" value="Homeodomain-like_sf"/>
</dbReference>
<dbReference type="PANTHER" id="PTHR30055:SF151">
    <property type="entry name" value="TRANSCRIPTIONAL REGULATORY PROTEIN"/>
    <property type="match status" value="1"/>
</dbReference>
<proteinExistence type="predicted"/>
<dbReference type="Gene3D" id="1.10.10.60">
    <property type="entry name" value="Homeodomain-like"/>
    <property type="match status" value="1"/>
</dbReference>
<evidence type="ECO:0000256" key="2">
    <source>
        <dbReference type="ARBA" id="ARBA00023125"/>
    </source>
</evidence>
<dbReference type="SUPFAM" id="SSF46689">
    <property type="entry name" value="Homeodomain-like"/>
    <property type="match status" value="1"/>
</dbReference>
<dbReference type="InterPro" id="IPR001647">
    <property type="entry name" value="HTH_TetR"/>
</dbReference>
<dbReference type="GO" id="GO:0003700">
    <property type="term" value="F:DNA-binding transcription factor activity"/>
    <property type="evidence" value="ECO:0007669"/>
    <property type="project" value="TreeGrafter"/>
</dbReference>
<dbReference type="Pfam" id="PF02909">
    <property type="entry name" value="TetR_C_1"/>
    <property type="match status" value="1"/>
</dbReference>
<dbReference type="InterPro" id="IPR004111">
    <property type="entry name" value="Repressor_TetR_C"/>
</dbReference>
<dbReference type="PRINTS" id="PR00455">
    <property type="entry name" value="HTHTETR"/>
</dbReference>
<evidence type="ECO:0000256" key="3">
    <source>
        <dbReference type="ARBA" id="ARBA00023163"/>
    </source>
</evidence>
<dbReference type="PROSITE" id="PS50977">
    <property type="entry name" value="HTH_TETR_2"/>
    <property type="match status" value="1"/>
</dbReference>
<feature type="domain" description="HTH tetR-type" evidence="4">
    <location>
        <begin position="6"/>
        <end position="66"/>
    </location>
</feature>
<evidence type="ECO:0000259" key="4">
    <source>
        <dbReference type="PROSITE" id="PS50977"/>
    </source>
</evidence>
<dbReference type="InterPro" id="IPR050109">
    <property type="entry name" value="HTH-type_TetR-like_transc_reg"/>
</dbReference>
<accession>A0A160U0V7</accession>
<sequence>MSTRKPLTHTRVLDAAMTLVDREGLQSLSMRRLGKELGVEAMSLYHHLPGKEGLLDGLAEALANEITSAVDERPASCMADWKSDLRSRCLAARTVVMRHPWTPALFAARQSIPPSMYLYVDQVIALFVDNGFSYQTAHRALHALGSLLFGFAQELFSPPVSGGNLDTQKTQAEFEEMAENLPYLSAMVASEMHQSDEPAMGWCDSQTEFEFTLDLLLDGLERLRD</sequence>
<dbReference type="AlphaFoldDB" id="A0A160U0V7"/>